<dbReference type="AlphaFoldDB" id="A0A0G0EPI2"/>
<dbReference type="EMBL" id="LBSA01000018">
    <property type="protein sequence ID" value="KKQ08913.1"/>
    <property type="molecule type" value="Genomic_DNA"/>
</dbReference>
<reference evidence="2 3" key="1">
    <citation type="journal article" date="2015" name="Nature">
        <title>rRNA introns, odd ribosomes, and small enigmatic genomes across a large radiation of phyla.</title>
        <authorList>
            <person name="Brown C.T."/>
            <person name="Hug L.A."/>
            <person name="Thomas B.C."/>
            <person name="Sharon I."/>
            <person name="Castelle C.J."/>
            <person name="Singh A."/>
            <person name="Wilkins M.J."/>
            <person name="Williams K.H."/>
            <person name="Banfield J.F."/>
        </authorList>
    </citation>
    <scope>NUCLEOTIDE SEQUENCE [LARGE SCALE GENOMIC DNA]</scope>
</reference>
<evidence type="ECO:0000313" key="3">
    <source>
        <dbReference type="Proteomes" id="UP000034492"/>
    </source>
</evidence>
<comment type="caution">
    <text evidence="2">The sequence shown here is derived from an EMBL/GenBank/DDBJ whole genome shotgun (WGS) entry which is preliminary data.</text>
</comment>
<organism evidence="2 3">
    <name type="scientific">Candidatus Daviesbacteria bacterium GW2011_GWB1_36_5</name>
    <dbReference type="NCBI Taxonomy" id="1618426"/>
    <lineage>
        <taxon>Bacteria</taxon>
        <taxon>Candidatus Daviesiibacteriota</taxon>
    </lineage>
</organism>
<dbReference type="Proteomes" id="UP000034492">
    <property type="component" value="Unassembled WGS sequence"/>
</dbReference>
<evidence type="ECO:0000313" key="2">
    <source>
        <dbReference type="EMBL" id="KKQ08913.1"/>
    </source>
</evidence>
<sequence length="105" mass="12672">MEISDGIVKIRIFIKNKNNLLANAIVSLETVYFGWITLKDFQIWRSQNLNNRLMEFINIKPLSRNIYGKWLERVYFEDQEKWFELEQRIYDAYFKAINEQGTKGT</sequence>
<feature type="transmembrane region" description="Helical" evidence="1">
    <location>
        <begin position="20"/>
        <end position="38"/>
    </location>
</feature>
<proteinExistence type="predicted"/>
<protein>
    <submittedName>
        <fullName evidence="2">Uncharacterized protein</fullName>
    </submittedName>
</protein>
<gene>
    <name evidence="2" type="ORF">US19_C0018G0030</name>
</gene>
<accession>A0A0G0EPI2</accession>
<keyword evidence="1" id="KW-0472">Membrane</keyword>
<evidence type="ECO:0000256" key="1">
    <source>
        <dbReference type="SAM" id="Phobius"/>
    </source>
</evidence>
<keyword evidence="1" id="KW-1133">Transmembrane helix</keyword>
<name>A0A0G0EPI2_9BACT</name>
<keyword evidence="1" id="KW-0812">Transmembrane</keyword>